<evidence type="ECO:0000259" key="2">
    <source>
        <dbReference type="Pfam" id="PF13369"/>
    </source>
</evidence>
<dbReference type="InterPro" id="IPR032698">
    <property type="entry name" value="SirB1_N"/>
</dbReference>
<dbReference type="PANTHER" id="PTHR31350:SF21">
    <property type="entry name" value="F-BOX ONLY PROTEIN 21"/>
    <property type="match status" value="1"/>
</dbReference>
<dbReference type="RefSeq" id="WP_038486568.1">
    <property type="nucleotide sequence ID" value="NZ_CP009962.1"/>
</dbReference>
<dbReference type="OrthoDB" id="232498at2"/>
<keyword evidence="4" id="KW-1185">Reference proteome</keyword>
<gene>
    <name evidence="3" type="ORF">LT85_1222</name>
</gene>
<evidence type="ECO:0000313" key="3">
    <source>
        <dbReference type="EMBL" id="AIY40380.1"/>
    </source>
</evidence>
<feature type="domain" description="Protein SirB1 N-terminal" evidence="2">
    <location>
        <begin position="42"/>
        <end position="199"/>
    </location>
</feature>
<proteinExistence type="inferred from homology"/>
<evidence type="ECO:0000256" key="1">
    <source>
        <dbReference type="ARBA" id="ARBA00007100"/>
    </source>
</evidence>
<dbReference type="KEGG" id="care:LT85_1222"/>
<dbReference type="EMBL" id="CP009962">
    <property type="protein sequence ID" value="AIY40380.1"/>
    <property type="molecule type" value="Genomic_DNA"/>
</dbReference>
<sequence>MTITSLEYFSALVQQASDVLLFEAALAIAQDVYPKLDFDAPQNELDRMANTLRQRLATDATAIQKLRSLNHFFYEELGFAINVNHYYDTDNSYLHRVIAKRRGIPISLALVYMELAQQVGLPVQGVSFPGHFLMKLTVPSGDIMIDPANGTSLSREELEERLEPYLPTATNEERAASRLSLINYLQVAHPHDILVRVLRNLKAIYQQGNHWQRLLEVQQRILILLPSDAVERRDRGLAFAQLDCPQAALEDLEYYLAQRPHAADAPALQQQVIELREASRRLN</sequence>
<dbReference type="PANTHER" id="PTHR31350">
    <property type="entry name" value="SI:DKEY-261L7.2"/>
    <property type="match status" value="1"/>
</dbReference>
<evidence type="ECO:0000313" key="4">
    <source>
        <dbReference type="Proteomes" id="UP000030302"/>
    </source>
</evidence>
<dbReference type="AlphaFoldDB" id="A0A0A1F9C6"/>
<dbReference type="HOGENOM" id="CLU_063810_1_0_4"/>
<dbReference type="Pfam" id="PF13371">
    <property type="entry name" value="TPR_9"/>
    <property type="match status" value="1"/>
</dbReference>
<dbReference type="STRING" id="279058.LT85_1222"/>
<protein>
    <submittedName>
        <fullName evidence="3">Protein sirB1</fullName>
    </submittedName>
</protein>
<organism evidence="3 4">
    <name type="scientific">Collimonas arenae</name>
    <dbReference type="NCBI Taxonomy" id="279058"/>
    <lineage>
        <taxon>Bacteria</taxon>
        <taxon>Pseudomonadati</taxon>
        <taxon>Pseudomonadota</taxon>
        <taxon>Betaproteobacteria</taxon>
        <taxon>Burkholderiales</taxon>
        <taxon>Oxalobacteraceae</taxon>
        <taxon>Collimonas</taxon>
    </lineage>
</organism>
<name>A0A0A1F9C6_9BURK</name>
<dbReference type="Proteomes" id="UP000030302">
    <property type="component" value="Chromosome"/>
</dbReference>
<accession>A0A0A1F9C6</accession>
<reference evidence="4" key="1">
    <citation type="journal article" date="2014" name="Soil Biol. Biochem.">
        <title>Structure and function of bacterial communities in ageing soils: Insights from the Mendocino ecological staircase.</title>
        <authorList>
            <person name="Uroz S."/>
            <person name="Tech J.J."/>
            <person name="Sawaya N.A."/>
            <person name="Frey-Klett P."/>
            <person name="Leveau J.H.J."/>
        </authorList>
    </citation>
    <scope>NUCLEOTIDE SEQUENCE [LARGE SCALE GENOMIC DNA]</scope>
    <source>
        <strain evidence="4">Cal35</strain>
    </source>
</reference>
<dbReference type="Pfam" id="PF13369">
    <property type="entry name" value="Transglut_core2"/>
    <property type="match status" value="1"/>
</dbReference>
<comment type="similarity">
    <text evidence="1">Belongs to the UPF0162 family.</text>
</comment>